<evidence type="ECO:0000313" key="4">
    <source>
        <dbReference type="Proteomes" id="UP000694405"/>
    </source>
</evidence>
<dbReference type="Proteomes" id="UP000694405">
    <property type="component" value="Chromosome 23"/>
</dbReference>
<dbReference type="PROSITE" id="PS50041">
    <property type="entry name" value="C_TYPE_LECTIN_2"/>
    <property type="match status" value="1"/>
</dbReference>
<evidence type="ECO:0000256" key="2">
    <source>
        <dbReference type="ARBA" id="ARBA00023157"/>
    </source>
</evidence>
<dbReference type="SMART" id="SM00034">
    <property type="entry name" value="CLECT"/>
    <property type="match status" value="1"/>
</dbReference>
<dbReference type="InterPro" id="IPR050111">
    <property type="entry name" value="C-type_lectin/snaclec_domain"/>
</dbReference>
<dbReference type="Gene3D" id="3.10.100.10">
    <property type="entry name" value="Mannose-Binding Protein A, subunit A"/>
    <property type="match status" value="1"/>
</dbReference>
<dbReference type="InterPro" id="IPR016186">
    <property type="entry name" value="C-type_lectin-like/link_sf"/>
</dbReference>
<dbReference type="Pfam" id="PF00059">
    <property type="entry name" value="Lectin_C"/>
    <property type="match status" value="1"/>
</dbReference>
<proteinExistence type="predicted"/>
<organism evidence="3 4">
    <name type="scientific">Melopsittacus undulatus</name>
    <name type="common">Budgerigar</name>
    <name type="synonym">Psittacus undulatus</name>
    <dbReference type="NCBI Taxonomy" id="13146"/>
    <lineage>
        <taxon>Eukaryota</taxon>
        <taxon>Metazoa</taxon>
        <taxon>Chordata</taxon>
        <taxon>Craniata</taxon>
        <taxon>Vertebrata</taxon>
        <taxon>Euteleostomi</taxon>
        <taxon>Archelosauria</taxon>
        <taxon>Archosauria</taxon>
        <taxon>Dinosauria</taxon>
        <taxon>Saurischia</taxon>
        <taxon>Theropoda</taxon>
        <taxon>Coelurosauria</taxon>
        <taxon>Aves</taxon>
        <taxon>Neognathae</taxon>
        <taxon>Neoaves</taxon>
        <taxon>Telluraves</taxon>
        <taxon>Australaves</taxon>
        <taxon>Psittaciformes</taxon>
        <taxon>Psittaculidae</taxon>
        <taxon>Melopsittacus</taxon>
    </lineage>
</organism>
<dbReference type="CDD" id="cd03590">
    <property type="entry name" value="CLECT_DC-SIGN_like"/>
    <property type="match status" value="1"/>
</dbReference>
<sequence>MALPAGILCPTCPAGWLQFARTCYFFSSTKKSWWEAKEFCGNLNGHLATVSSEQENKFLANHIMENRIFWLGLTDSYREGHWQWEDGSSTSISFWNTGEPNNVGEHGEDCATIFSNGRWNDVSCSNKEAWICERSC</sequence>
<dbReference type="InterPro" id="IPR018378">
    <property type="entry name" value="C-type_lectin_CS"/>
</dbReference>
<dbReference type="SUPFAM" id="SSF56436">
    <property type="entry name" value="C-type lectin-like"/>
    <property type="match status" value="1"/>
</dbReference>
<accession>A0A8V5GUI0</accession>
<reference evidence="3" key="1">
    <citation type="submission" date="2020-03" db="EMBL/GenBank/DDBJ databases">
        <title>Melopsittacus undulatus (budgerigar) genome, bMelUnd1, maternal haplotype with Z.</title>
        <authorList>
            <person name="Gedman G."/>
            <person name="Mountcastle J."/>
            <person name="Haase B."/>
            <person name="Formenti G."/>
            <person name="Wright T."/>
            <person name="Apodaca J."/>
            <person name="Pelan S."/>
            <person name="Chow W."/>
            <person name="Rhie A."/>
            <person name="Howe K."/>
            <person name="Fedrigo O."/>
            <person name="Jarvis E.D."/>
        </authorList>
    </citation>
    <scope>NUCLEOTIDE SEQUENCE [LARGE SCALE GENOMIC DNA]</scope>
</reference>
<name>A0A8C6JA65_MELUD</name>
<reference evidence="3" key="3">
    <citation type="submission" date="2025-09" db="UniProtKB">
        <authorList>
            <consortium name="Ensembl"/>
        </authorList>
    </citation>
    <scope>IDENTIFICATION</scope>
</reference>
<accession>A0A8C6JA65</accession>
<dbReference type="PANTHER" id="PTHR22803">
    <property type="entry name" value="MANNOSE, PHOSPHOLIPASE, LECTIN RECEPTOR RELATED"/>
    <property type="match status" value="1"/>
</dbReference>
<keyword evidence="1" id="KW-0430">Lectin</keyword>
<keyword evidence="4" id="KW-1185">Reference proteome</keyword>
<dbReference type="PROSITE" id="PS00615">
    <property type="entry name" value="C_TYPE_LECTIN_1"/>
    <property type="match status" value="1"/>
</dbReference>
<dbReference type="GO" id="GO:0030246">
    <property type="term" value="F:carbohydrate binding"/>
    <property type="evidence" value="ECO:0007669"/>
    <property type="project" value="UniProtKB-KW"/>
</dbReference>
<dbReference type="InterPro" id="IPR016187">
    <property type="entry name" value="CTDL_fold"/>
</dbReference>
<dbReference type="AlphaFoldDB" id="A0A8C6JA65"/>
<dbReference type="InterPro" id="IPR001304">
    <property type="entry name" value="C-type_lectin-like"/>
</dbReference>
<evidence type="ECO:0000313" key="3">
    <source>
        <dbReference type="Ensembl" id="ENSMUNP00000009473.2"/>
    </source>
</evidence>
<protein>
    <submittedName>
        <fullName evidence="3">Uncharacterized protein</fullName>
    </submittedName>
</protein>
<evidence type="ECO:0000256" key="1">
    <source>
        <dbReference type="ARBA" id="ARBA00022734"/>
    </source>
</evidence>
<dbReference type="Ensembl" id="ENSMUNT00000010949.2">
    <property type="protein sequence ID" value="ENSMUNP00000009473.2"/>
    <property type="gene ID" value="ENSMUNG00000007480.2"/>
</dbReference>
<dbReference type="InterPro" id="IPR033989">
    <property type="entry name" value="CD209-like_CTLD"/>
</dbReference>
<reference evidence="3" key="2">
    <citation type="submission" date="2025-08" db="UniProtKB">
        <authorList>
            <consortium name="Ensembl"/>
        </authorList>
    </citation>
    <scope>IDENTIFICATION</scope>
</reference>
<keyword evidence="2" id="KW-1015">Disulfide bond</keyword>